<keyword evidence="4" id="KW-0614">Plasmid</keyword>
<dbReference type="SUPFAM" id="SSF46689">
    <property type="entry name" value="Homeodomain-like"/>
    <property type="match status" value="2"/>
</dbReference>
<protein>
    <submittedName>
        <fullName evidence="4">AraC family transcriptional regulator</fullName>
    </submittedName>
</protein>
<reference evidence="4 5" key="1">
    <citation type="submission" date="2017-10" db="EMBL/GenBank/DDBJ databases">
        <title>Biodiversity and function of Thalassospira species in the particle-attached aromatic-hydrocarbon-degrading consortia from the surface seawater of the China South Sea.</title>
        <authorList>
            <person name="Dong C."/>
            <person name="Liu R."/>
            <person name="Shao Z."/>
        </authorList>
    </citation>
    <scope>NUCLEOTIDE SEQUENCE [LARGE SCALE GENOMIC DNA]</scope>
    <source>
        <strain evidence="4 5">CSC3H3</strain>
        <plasmid evidence="5">pcsc3h3</plasmid>
    </source>
</reference>
<keyword evidence="5" id="KW-1185">Reference proteome</keyword>
<sequence>MPPSKPAQSHASAGQSARTIAIFAADGVQMLDVSGPMDVFAEANRQLGRVYYDLKIISENPGPLAASSGIKLLPDLTIDETGNSNIDTLLVAGAPHADQIMPSIALQNWLTNMCQITRRYGSVCSGAFFLAHAGLLNNRRVTTHWSVADALKRRFPDIILDIDAIHTREGRLRTAAGVTAGMDLALALVNEDLGSALAQDIAAQLVMFFKRPGGQMQFRRNGAIAPTGRAALQEVQRWVSTRPDLKHTVASLAERTGLSPRHFARLFHDEVGITPADWIENVRVEHAKTLFHDGNFAPKQVASLCGFNDIDTFRRAFVRRVGITPADYRKRHAITRAD</sequence>
<dbReference type="InterPro" id="IPR018060">
    <property type="entry name" value="HTH_AraC"/>
</dbReference>
<evidence type="ECO:0000256" key="2">
    <source>
        <dbReference type="ARBA" id="ARBA00023163"/>
    </source>
</evidence>
<dbReference type="Gene3D" id="3.40.50.880">
    <property type="match status" value="1"/>
</dbReference>
<name>A0ABN5FLZ9_9PROT</name>
<feature type="domain" description="HTH araC/xylS-type" evidence="3">
    <location>
        <begin position="233"/>
        <end position="331"/>
    </location>
</feature>
<dbReference type="EMBL" id="CP024200">
    <property type="protein sequence ID" value="AUG55790.1"/>
    <property type="molecule type" value="Genomic_DNA"/>
</dbReference>
<dbReference type="InterPro" id="IPR029062">
    <property type="entry name" value="Class_I_gatase-like"/>
</dbReference>
<evidence type="ECO:0000259" key="3">
    <source>
        <dbReference type="PROSITE" id="PS01124"/>
    </source>
</evidence>
<dbReference type="PANTHER" id="PTHR43130">
    <property type="entry name" value="ARAC-FAMILY TRANSCRIPTIONAL REGULATOR"/>
    <property type="match status" value="1"/>
</dbReference>
<evidence type="ECO:0000313" key="5">
    <source>
        <dbReference type="Proteomes" id="UP000233458"/>
    </source>
</evidence>
<evidence type="ECO:0000256" key="1">
    <source>
        <dbReference type="ARBA" id="ARBA00023015"/>
    </source>
</evidence>
<dbReference type="PROSITE" id="PS01124">
    <property type="entry name" value="HTH_ARAC_FAMILY_2"/>
    <property type="match status" value="1"/>
</dbReference>
<gene>
    <name evidence="4" type="ORF">CSC3H3_23405</name>
</gene>
<evidence type="ECO:0000313" key="4">
    <source>
        <dbReference type="EMBL" id="AUG55790.1"/>
    </source>
</evidence>
<dbReference type="SMART" id="SM00342">
    <property type="entry name" value="HTH_ARAC"/>
    <property type="match status" value="1"/>
</dbReference>
<keyword evidence="2" id="KW-0804">Transcription</keyword>
<dbReference type="PANTHER" id="PTHR43130:SF3">
    <property type="entry name" value="HTH-TYPE TRANSCRIPTIONAL REGULATOR RV1931C"/>
    <property type="match status" value="1"/>
</dbReference>
<dbReference type="InterPro" id="IPR002818">
    <property type="entry name" value="DJ-1/PfpI"/>
</dbReference>
<dbReference type="SUPFAM" id="SSF52317">
    <property type="entry name" value="Class I glutamine amidotransferase-like"/>
    <property type="match status" value="1"/>
</dbReference>
<dbReference type="Gene3D" id="1.10.10.60">
    <property type="entry name" value="Homeodomain-like"/>
    <property type="match status" value="2"/>
</dbReference>
<dbReference type="RefSeq" id="WP_101286748.1">
    <property type="nucleotide sequence ID" value="NZ_CP024200.1"/>
</dbReference>
<dbReference type="InterPro" id="IPR052158">
    <property type="entry name" value="INH-QAR"/>
</dbReference>
<dbReference type="Proteomes" id="UP000233458">
    <property type="component" value="Plasmid pCSC3H3"/>
</dbReference>
<dbReference type="CDD" id="cd03137">
    <property type="entry name" value="GATase1_AraC_1"/>
    <property type="match status" value="1"/>
</dbReference>
<dbReference type="Pfam" id="PF12833">
    <property type="entry name" value="HTH_18"/>
    <property type="match status" value="1"/>
</dbReference>
<dbReference type="Pfam" id="PF01965">
    <property type="entry name" value="DJ-1_PfpI"/>
    <property type="match status" value="1"/>
</dbReference>
<dbReference type="InterPro" id="IPR009057">
    <property type="entry name" value="Homeodomain-like_sf"/>
</dbReference>
<geneLocation type="plasmid" evidence="5">
    <name>pcsc3h3</name>
</geneLocation>
<keyword evidence="1" id="KW-0805">Transcription regulation</keyword>
<organism evidence="4 5">
    <name type="scientific">Thalassospira marina</name>
    <dbReference type="NCBI Taxonomy" id="2048283"/>
    <lineage>
        <taxon>Bacteria</taxon>
        <taxon>Pseudomonadati</taxon>
        <taxon>Pseudomonadota</taxon>
        <taxon>Alphaproteobacteria</taxon>
        <taxon>Rhodospirillales</taxon>
        <taxon>Thalassospiraceae</taxon>
        <taxon>Thalassospira</taxon>
    </lineage>
</organism>
<accession>A0ABN5FLZ9</accession>
<proteinExistence type="predicted"/>